<dbReference type="AlphaFoldDB" id="A0A1T1HAX9"/>
<gene>
    <name evidence="9" type="ORF">BTA35_0208090</name>
</gene>
<dbReference type="NCBIfam" id="TIGR03025">
    <property type="entry name" value="EPS_sugtrans"/>
    <property type="match status" value="1"/>
</dbReference>
<dbReference type="GO" id="GO:0016020">
    <property type="term" value="C:membrane"/>
    <property type="evidence" value="ECO:0007669"/>
    <property type="project" value="UniProtKB-SubCell"/>
</dbReference>
<protein>
    <submittedName>
        <fullName evidence="9">Glycosyl transferase</fullName>
    </submittedName>
</protein>
<feature type="transmembrane region" description="Helical" evidence="7">
    <location>
        <begin position="114"/>
        <end position="131"/>
    </location>
</feature>
<dbReference type="RefSeq" id="WP_238377532.1">
    <property type="nucleotide sequence ID" value="NZ_FXTS01000003.1"/>
</dbReference>
<keyword evidence="10" id="KW-1185">Reference proteome</keyword>
<comment type="subcellular location">
    <subcellularLocation>
        <location evidence="1">Membrane</location>
        <topology evidence="1">Multi-pass membrane protein</topology>
    </subcellularLocation>
</comment>
<comment type="similarity">
    <text evidence="2">Belongs to the bacterial sugar transferase family.</text>
</comment>
<dbReference type="InterPro" id="IPR003362">
    <property type="entry name" value="Bact_transf"/>
</dbReference>
<evidence type="ECO:0000256" key="6">
    <source>
        <dbReference type="ARBA" id="ARBA00023136"/>
    </source>
</evidence>
<proteinExistence type="inferred from homology"/>
<dbReference type="EMBL" id="MTSD02000003">
    <property type="protein sequence ID" value="OOV86973.1"/>
    <property type="molecule type" value="Genomic_DNA"/>
</dbReference>
<dbReference type="PANTHER" id="PTHR30576">
    <property type="entry name" value="COLANIC BIOSYNTHESIS UDP-GLUCOSE LIPID CARRIER TRANSFERASE"/>
    <property type="match status" value="1"/>
</dbReference>
<keyword evidence="4 7" id="KW-0812">Transmembrane</keyword>
<reference evidence="9" key="1">
    <citation type="submission" date="2017-02" db="EMBL/GenBank/DDBJ databases">
        <title>Draft Genome Sequence of the Salt Water Bacterium Oceanospirillum linum ATCC 11336.</title>
        <authorList>
            <person name="Trachtenberg A.M."/>
            <person name="Carney J.G."/>
            <person name="Linnane J.D."/>
            <person name="Rheaume B.A."/>
            <person name="Pitts N.L."/>
            <person name="Mykles D.L."/>
            <person name="Maclea K.S."/>
        </authorList>
    </citation>
    <scope>NUCLEOTIDE SEQUENCE [LARGE SCALE GENOMIC DNA]</scope>
    <source>
        <strain evidence="9">ATCC 11336</strain>
    </source>
</reference>
<sequence length="426" mass="49835">MRNTFQRRHSLWHERILFSGYFQFLLGVLFVTLLPFWQFVFFNHSGKLSDSLYINTLLSEMACFCLAFIIIRQIRHFPGAQQSVVYILPLLAIIWLVIVSGMPYLRVEYIRQPLLISYIFANIWSVTAFYIRKRFRAPKLALVPLGRTESLSMNPELQLYTLDAPDLQGRRYDAIVADLHFDQIPAAWEKFLAKCTLSNIPVFHYRQIEEMLTGRVSIEHMAENDIGTLTPSPMYSIMKRFFDAILVFILIPLILPVVIVTGLLIKLDSKGPVFFIQERIGYRGKLFNVYKFRSMHIDIEGEGYTNENNDPRITDIGRIIRKYRIDELPQLVNVLKGEMSFIGPRPESKELAEWYEDMIPFFSYRHVVRPGISGWAQVNQGYTADLKGMEKKLQYDFYYIKHFSIWLDVLIFFKTIRTVLTGFGAR</sequence>
<feature type="domain" description="Bacterial sugar transferase" evidence="8">
    <location>
        <begin position="239"/>
        <end position="420"/>
    </location>
</feature>
<evidence type="ECO:0000256" key="3">
    <source>
        <dbReference type="ARBA" id="ARBA00022679"/>
    </source>
</evidence>
<dbReference type="STRING" id="966.BTA35_0208090"/>
<dbReference type="Proteomes" id="UP000190064">
    <property type="component" value="Unassembled WGS sequence"/>
</dbReference>
<evidence type="ECO:0000313" key="10">
    <source>
        <dbReference type="Proteomes" id="UP000190064"/>
    </source>
</evidence>
<feature type="transmembrane region" description="Helical" evidence="7">
    <location>
        <begin position="52"/>
        <end position="71"/>
    </location>
</feature>
<dbReference type="InterPro" id="IPR017475">
    <property type="entry name" value="EPS_sugar_tfrase"/>
</dbReference>
<evidence type="ECO:0000256" key="4">
    <source>
        <dbReference type="ARBA" id="ARBA00022692"/>
    </source>
</evidence>
<dbReference type="PANTHER" id="PTHR30576:SF0">
    <property type="entry name" value="UNDECAPRENYL-PHOSPHATE N-ACETYLGALACTOSAMINYL 1-PHOSPHATE TRANSFERASE-RELATED"/>
    <property type="match status" value="1"/>
</dbReference>
<keyword evidence="5 7" id="KW-1133">Transmembrane helix</keyword>
<feature type="transmembrane region" description="Helical" evidence="7">
    <location>
        <begin position="83"/>
        <end position="102"/>
    </location>
</feature>
<evidence type="ECO:0000256" key="2">
    <source>
        <dbReference type="ARBA" id="ARBA00006464"/>
    </source>
</evidence>
<comment type="caution">
    <text evidence="9">The sequence shown here is derived from an EMBL/GenBank/DDBJ whole genome shotgun (WGS) entry which is preliminary data.</text>
</comment>
<feature type="transmembrane region" description="Helical" evidence="7">
    <location>
        <begin position="21"/>
        <end position="40"/>
    </location>
</feature>
<keyword evidence="6 7" id="KW-0472">Membrane</keyword>
<evidence type="ECO:0000256" key="5">
    <source>
        <dbReference type="ARBA" id="ARBA00022989"/>
    </source>
</evidence>
<evidence type="ECO:0000313" key="9">
    <source>
        <dbReference type="EMBL" id="OOV86973.1"/>
    </source>
</evidence>
<accession>A0A1T1HAX9</accession>
<evidence type="ECO:0000256" key="1">
    <source>
        <dbReference type="ARBA" id="ARBA00004141"/>
    </source>
</evidence>
<feature type="transmembrane region" description="Helical" evidence="7">
    <location>
        <begin position="241"/>
        <end position="265"/>
    </location>
</feature>
<keyword evidence="3 9" id="KW-0808">Transferase</keyword>
<organism evidence="9 10">
    <name type="scientific">Oceanospirillum linum</name>
    <dbReference type="NCBI Taxonomy" id="966"/>
    <lineage>
        <taxon>Bacteria</taxon>
        <taxon>Pseudomonadati</taxon>
        <taxon>Pseudomonadota</taxon>
        <taxon>Gammaproteobacteria</taxon>
        <taxon>Oceanospirillales</taxon>
        <taxon>Oceanospirillaceae</taxon>
        <taxon>Oceanospirillum</taxon>
    </lineage>
</organism>
<evidence type="ECO:0000256" key="7">
    <source>
        <dbReference type="SAM" id="Phobius"/>
    </source>
</evidence>
<name>A0A1T1HAX9_OCELI</name>
<dbReference type="Pfam" id="PF02397">
    <property type="entry name" value="Bac_transf"/>
    <property type="match status" value="1"/>
</dbReference>
<evidence type="ECO:0000259" key="8">
    <source>
        <dbReference type="Pfam" id="PF02397"/>
    </source>
</evidence>
<dbReference type="GO" id="GO:0016780">
    <property type="term" value="F:phosphotransferase activity, for other substituted phosphate groups"/>
    <property type="evidence" value="ECO:0007669"/>
    <property type="project" value="TreeGrafter"/>
</dbReference>